<dbReference type="OrthoDB" id="2647368at2759"/>
<organism evidence="2 3">
    <name type="scientific">Hydnomerulius pinastri MD-312</name>
    <dbReference type="NCBI Taxonomy" id="994086"/>
    <lineage>
        <taxon>Eukaryota</taxon>
        <taxon>Fungi</taxon>
        <taxon>Dikarya</taxon>
        <taxon>Basidiomycota</taxon>
        <taxon>Agaricomycotina</taxon>
        <taxon>Agaricomycetes</taxon>
        <taxon>Agaricomycetidae</taxon>
        <taxon>Boletales</taxon>
        <taxon>Boletales incertae sedis</taxon>
        <taxon>Leucogyrophana</taxon>
    </lineage>
</organism>
<dbReference type="Proteomes" id="UP000053820">
    <property type="component" value="Unassembled WGS sequence"/>
</dbReference>
<sequence>MATQLGTTTDVHECTAFNQKLLQEELSPAWATVFTQGRTDLNFPTHLMSIIIQLKPAADQGRLDAIDAAAILPDNPEIQRTKAYQKGYIIPDSSVTTNLPIGDNRWWEEFHQQYEAAAIQKAEQERKDKEKEEAEQFAEKMRAAGEALR</sequence>
<feature type="region of interest" description="Disordered" evidence="1">
    <location>
        <begin position="120"/>
        <end position="149"/>
    </location>
</feature>
<evidence type="ECO:0000313" key="3">
    <source>
        <dbReference type="Proteomes" id="UP000053820"/>
    </source>
</evidence>
<proteinExistence type="predicted"/>
<dbReference type="HOGENOM" id="CLU_087360_1_0_1"/>
<dbReference type="AlphaFoldDB" id="A0A0C9V1I2"/>
<keyword evidence="3" id="KW-1185">Reference proteome</keyword>
<evidence type="ECO:0000313" key="2">
    <source>
        <dbReference type="EMBL" id="KIJ59109.1"/>
    </source>
</evidence>
<protein>
    <submittedName>
        <fullName evidence="2">Uncharacterized protein</fullName>
    </submittedName>
</protein>
<name>A0A0C9V1I2_9AGAM</name>
<reference evidence="2 3" key="1">
    <citation type="submission" date="2014-04" db="EMBL/GenBank/DDBJ databases">
        <title>Evolutionary Origins and Diversification of the Mycorrhizal Mutualists.</title>
        <authorList>
            <consortium name="DOE Joint Genome Institute"/>
            <consortium name="Mycorrhizal Genomics Consortium"/>
            <person name="Kohler A."/>
            <person name="Kuo A."/>
            <person name="Nagy L.G."/>
            <person name="Floudas D."/>
            <person name="Copeland A."/>
            <person name="Barry K.W."/>
            <person name="Cichocki N."/>
            <person name="Veneault-Fourrey C."/>
            <person name="LaButti K."/>
            <person name="Lindquist E.A."/>
            <person name="Lipzen A."/>
            <person name="Lundell T."/>
            <person name="Morin E."/>
            <person name="Murat C."/>
            <person name="Riley R."/>
            <person name="Ohm R."/>
            <person name="Sun H."/>
            <person name="Tunlid A."/>
            <person name="Henrissat B."/>
            <person name="Grigoriev I.V."/>
            <person name="Hibbett D.S."/>
            <person name="Martin F."/>
        </authorList>
    </citation>
    <scope>NUCLEOTIDE SEQUENCE [LARGE SCALE GENOMIC DNA]</scope>
    <source>
        <strain evidence="2 3">MD-312</strain>
    </source>
</reference>
<dbReference type="EMBL" id="KN839897">
    <property type="protein sequence ID" value="KIJ59109.1"/>
    <property type="molecule type" value="Genomic_DNA"/>
</dbReference>
<accession>A0A0C9V1I2</accession>
<evidence type="ECO:0000256" key="1">
    <source>
        <dbReference type="SAM" id="MobiDB-lite"/>
    </source>
</evidence>
<gene>
    <name evidence="2" type="ORF">HYDPIDRAFT_33503</name>
</gene>
<feature type="compositionally biased region" description="Basic and acidic residues" evidence="1">
    <location>
        <begin position="122"/>
        <end position="149"/>
    </location>
</feature>